<dbReference type="RefSeq" id="WP_165107542.1">
    <property type="nucleotide sequence ID" value="NZ_JAAKYA010000053.1"/>
</dbReference>
<feature type="chain" id="PRO_5026958914" evidence="1">
    <location>
        <begin position="24"/>
        <end position="148"/>
    </location>
</feature>
<sequence length="148" mass="15496">MKVWQSILWLGATLWLAAAPVSAAEPDAGKLGSGVPDVPTNSPGASAVVPGRFQLDGGSAASGLSEVLVNRLVRELRPEDLDRPRPPNELTVGRRTYSGILVQALRSANPLELLNPWAPESAGSGEQNLVRDPATGKPAGLKLIALTF</sequence>
<comment type="caution">
    <text evidence="2">The sequence shown here is derived from an EMBL/GenBank/DDBJ whole genome shotgun (WGS) entry which is preliminary data.</text>
</comment>
<evidence type="ECO:0000256" key="1">
    <source>
        <dbReference type="SAM" id="SignalP"/>
    </source>
</evidence>
<evidence type="ECO:0000313" key="3">
    <source>
        <dbReference type="Proteomes" id="UP000477311"/>
    </source>
</evidence>
<feature type="signal peptide" evidence="1">
    <location>
        <begin position="1"/>
        <end position="23"/>
    </location>
</feature>
<reference evidence="2 3" key="1">
    <citation type="submission" date="2020-02" db="EMBL/GenBank/DDBJ databases">
        <title>Draft genome sequence of Limisphaera ngatamarikiensis NGM72.4T, a thermophilic Verrucomicrobia grouped in subdivision 3.</title>
        <authorList>
            <person name="Carere C.R."/>
            <person name="Steen J."/>
            <person name="Hugenholtz P."/>
            <person name="Stott M.B."/>
        </authorList>
    </citation>
    <scope>NUCLEOTIDE SEQUENCE [LARGE SCALE GENOMIC DNA]</scope>
    <source>
        <strain evidence="2 3">NGM72.4</strain>
    </source>
</reference>
<dbReference type="AlphaFoldDB" id="A0A6M1RVR6"/>
<accession>A0A6M1RVR6</accession>
<dbReference type="Proteomes" id="UP000477311">
    <property type="component" value="Unassembled WGS sequence"/>
</dbReference>
<name>A0A6M1RVR6_9BACT</name>
<evidence type="ECO:0000313" key="2">
    <source>
        <dbReference type="EMBL" id="NGO39491.1"/>
    </source>
</evidence>
<protein>
    <submittedName>
        <fullName evidence="2">Uncharacterized protein</fullName>
    </submittedName>
</protein>
<organism evidence="2 3">
    <name type="scientific">Limisphaera ngatamarikiensis</name>
    <dbReference type="NCBI Taxonomy" id="1324935"/>
    <lineage>
        <taxon>Bacteria</taxon>
        <taxon>Pseudomonadati</taxon>
        <taxon>Verrucomicrobiota</taxon>
        <taxon>Verrucomicrobiia</taxon>
        <taxon>Limisphaerales</taxon>
        <taxon>Limisphaeraceae</taxon>
        <taxon>Limisphaera</taxon>
    </lineage>
</organism>
<dbReference type="EMBL" id="JAAKYA010000053">
    <property type="protein sequence ID" value="NGO39491.1"/>
    <property type="molecule type" value="Genomic_DNA"/>
</dbReference>
<proteinExistence type="predicted"/>
<gene>
    <name evidence="2" type="ORF">G4L39_08795</name>
</gene>
<keyword evidence="3" id="KW-1185">Reference proteome</keyword>
<keyword evidence="1" id="KW-0732">Signal</keyword>